<keyword evidence="2" id="KW-0966">Cell projection</keyword>
<organism evidence="2 3">
    <name type="scientific">Tianweitania populi</name>
    <dbReference type="NCBI Taxonomy" id="1607949"/>
    <lineage>
        <taxon>Bacteria</taxon>
        <taxon>Pseudomonadati</taxon>
        <taxon>Pseudomonadota</taxon>
        <taxon>Alphaproteobacteria</taxon>
        <taxon>Hyphomicrobiales</taxon>
        <taxon>Phyllobacteriaceae</taxon>
        <taxon>Tianweitania</taxon>
    </lineage>
</organism>
<feature type="region of interest" description="Disordered" evidence="1">
    <location>
        <begin position="104"/>
        <end position="126"/>
    </location>
</feature>
<protein>
    <submittedName>
        <fullName evidence="2">Flagellar export protein FliJ</fullName>
    </submittedName>
</protein>
<keyword evidence="2" id="KW-0969">Cilium</keyword>
<sequence length="126" mass="14326">MKSRENLVRLKRFQVNEKRRQMAQLDMMIAEFDRMATELDLQIAAEEKKAGITDTSHFAYPTFAKAARQRRDNLKNSQADLAQQKSAAQAQLSEAEIELERAEMLESRDGRGGREIEPQIASAMIG</sequence>
<dbReference type="EMBL" id="BMZQ01000001">
    <property type="protein sequence ID" value="GHD12066.1"/>
    <property type="molecule type" value="Genomic_DNA"/>
</dbReference>
<gene>
    <name evidence="2" type="ORF">GCM10016234_15890</name>
</gene>
<proteinExistence type="predicted"/>
<keyword evidence="3" id="KW-1185">Reference proteome</keyword>
<evidence type="ECO:0000256" key="1">
    <source>
        <dbReference type="SAM" id="MobiDB-lite"/>
    </source>
</evidence>
<dbReference type="Proteomes" id="UP000630142">
    <property type="component" value="Unassembled WGS sequence"/>
</dbReference>
<name>A0A8J3GJG0_9HYPH</name>
<feature type="compositionally biased region" description="Basic and acidic residues" evidence="1">
    <location>
        <begin position="104"/>
        <end position="117"/>
    </location>
</feature>
<reference evidence="2" key="1">
    <citation type="journal article" date="2014" name="Int. J. Syst. Evol. Microbiol.">
        <title>Complete genome sequence of Corynebacterium casei LMG S-19264T (=DSM 44701T), isolated from a smear-ripened cheese.</title>
        <authorList>
            <consortium name="US DOE Joint Genome Institute (JGI-PGF)"/>
            <person name="Walter F."/>
            <person name="Albersmeier A."/>
            <person name="Kalinowski J."/>
            <person name="Ruckert C."/>
        </authorList>
    </citation>
    <scope>NUCLEOTIDE SEQUENCE</scope>
    <source>
        <strain evidence="2">KCTC 42249</strain>
    </source>
</reference>
<keyword evidence="2" id="KW-0282">Flagellum</keyword>
<evidence type="ECO:0000313" key="2">
    <source>
        <dbReference type="EMBL" id="GHD12066.1"/>
    </source>
</evidence>
<accession>A0A8J3GJG0</accession>
<comment type="caution">
    <text evidence="2">The sequence shown here is derived from an EMBL/GenBank/DDBJ whole genome shotgun (WGS) entry which is preliminary data.</text>
</comment>
<dbReference type="AlphaFoldDB" id="A0A8J3GJG0"/>
<reference evidence="2" key="2">
    <citation type="submission" date="2020-09" db="EMBL/GenBank/DDBJ databases">
        <authorList>
            <person name="Sun Q."/>
            <person name="Kim S."/>
        </authorList>
    </citation>
    <scope>NUCLEOTIDE SEQUENCE</scope>
    <source>
        <strain evidence="2">KCTC 42249</strain>
    </source>
</reference>
<evidence type="ECO:0000313" key="3">
    <source>
        <dbReference type="Proteomes" id="UP000630142"/>
    </source>
</evidence>
<dbReference type="RefSeq" id="WP_189502898.1">
    <property type="nucleotide sequence ID" value="NZ_BMZQ01000001.1"/>
</dbReference>